<evidence type="ECO:0000313" key="17">
    <source>
        <dbReference type="EMBL" id="KHN71796.1"/>
    </source>
</evidence>
<evidence type="ECO:0000256" key="7">
    <source>
        <dbReference type="ARBA" id="ARBA00022970"/>
    </source>
</evidence>
<dbReference type="GO" id="GO:0005765">
    <property type="term" value="C:lysosomal membrane"/>
    <property type="evidence" value="ECO:0007669"/>
    <property type="project" value="UniProtKB-SubCell"/>
</dbReference>
<dbReference type="PANTHER" id="PTHR22950">
    <property type="entry name" value="AMINO ACID TRANSPORTER"/>
    <property type="match status" value="1"/>
</dbReference>
<dbReference type="InterPro" id="IPR013057">
    <property type="entry name" value="AA_transpt_TM"/>
</dbReference>
<keyword evidence="7" id="KW-0029">Amino-acid transport</keyword>
<keyword evidence="11" id="KW-1015">Disulfide bond</keyword>
<evidence type="ECO:0000256" key="6">
    <source>
        <dbReference type="ARBA" id="ARBA00022753"/>
    </source>
</evidence>
<accession>A0A0B2UL88</accession>
<evidence type="ECO:0000256" key="4">
    <source>
        <dbReference type="ARBA" id="ARBA00022692"/>
    </source>
</evidence>
<keyword evidence="10 15" id="KW-0472">Membrane</keyword>
<evidence type="ECO:0000256" key="15">
    <source>
        <dbReference type="SAM" id="Phobius"/>
    </source>
</evidence>
<gene>
    <name evidence="17" type="primary">F13H10.3</name>
    <name evidence="17" type="ORF">Tcan_02066</name>
</gene>
<keyword evidence="4 15" id="KW-0812">Transmembrane</keyword>
<dbReference type="GO" id="GO:0015179">
    <property type="term" value="F:L-amino acid transmembrane transporter activity"/>
    <property type="evidence" value="ECO:0007669"/>
    <property type="project" value="TreeGrafter"/>
</dbReference>
<keyword evidence="9" id="KW-0915">Sodium</keyword>
<proteinExistence type="inferred from homology"/>
<name>A0A0B2UL88_TOXCA</name>
<evidence type="ECO:0000256" key="9">
    <source>
        <dbReference type="ARBA" id="ARBA00023053"/>
    </source>
</evidence>
<evidence type="ECO:0000256" key="14">
    <source>
        <dbReference type="ARBA" id="ARBA00038442"/>
    </source>
</evidence>
<feature type="domain" description="Amino acid transporter transmembrane" evidence="16">
    <location>
        <begin position="34"/>
        <end position="88"/>
    </location>
</feature>
<protein>
    <submittedName>
        <fullName evidence="17">Putative amino acid permease F13H10.3</fullName>
    </submittedName>
</protein>
<evidence type="ECO:0000256" key="13">
    <source>
        <dbReference type="ARBA" id="ARBA00023228"/>
    </source>
</evidence>
<comment type="similarity">
    <text evidence="14">Belongs to the amino acid/polyamine transporter 2 family. SLC38A9 subfamily.</text>
</comment>
<dbReference type="PANTHER" id="PTHR22950:SF244">
    <property type="entry name" value="NEUTRAL AMINO ACID TRANSPORTER 9"/>
    <property type="match status" value="1"/>
</dbReference>
<organism evidence="17 18">
    <name type="scientific">Toxocara canis</name>
    <name type="common">Canine roundworm</name>
    <dbReference type="NCBI Taxonomy" id="6265"/>
    <lineage>
        <taxon>Eukaryota</taxon>
        <taxon>Metazoa</taxon>
        <taxon>Ecdysozoa</taxon>
        <taxon>Nematoda</taxon>
        <taxon>Chromadorea</taxon>
        <taxon>Rhabditida</taxon>
        <taxon>Spirurina</taxon>
        <taxon>Ascaridomorpha</taxon>
        <taxon>Ascaridoidea</taxon>
        <taxon>Toxocaridae</taxon>
        <taxon>Toxocara</taxon>
    </lineage>
</organism>
<evidence type="ECO:0000256" key="3">
    <source>
        <dbReference type="ARBA" id="ARBA00022448"/>
    </source>
</evidence>
<keyword evidence="6" id="KW-0967">Endosome</keyword>
<comment type="caution">
    <text evidence="17">The sequence shown here is derived from an EMBL/GenBank/DDBJ whole genome shotgun (WGS) entry which is preliminary data.</text>
</comment>
<feature type="transmembrane region" description="Helical" evidence="15">
    <location>
        <begin position="64"/>
        <end position="86"/>
    </location>
</feature>
<dbReference type="AlphaFoldDB" id="A0A0B2UL88"/>
<dbReference type="Pfam" id="PF01490">
    <property type="entry name" value="Aa_trans"/>
    <property type="match status" value="1"/>
</dbReference>
<evidence type="ECO:0000256" key="1">
    <source>
        <dbReference type="ARBA" id="ARBA00004107"/>
    </source>
</evidence>
<sequence length="110" mass="12249">MCYTNFQAMPDHVVPDDFYSVLPLDDFKDESGKQSSIVTIFSIWNTMMGSSLLAMPWAVQQAGLALGIFFILAIGALSLYTAYRIVQSPTGLSKWHYLTLYVAGRISPTF</sequence>
<keyword evidence="18" id="KW-1185">Reference proteome</keyword>
<evidence type="ECO:0000313" key="18">
    <source>
        <dbReference type="Proteomes" id="UP000031036"/>
    </source>
</evidence>
<evidence type="ECO:0000256" key="11">
    <source>
        <dbReference type="ARBA" id="ARBA00023157"/>
    </source>
</evidence>
<evidence type="ECO:0000256" key="2">
    <source>
        <dbReference type="ARBA" id="ARBA00004155"/>
    </source>
</evidence>
<keyword evidence="5" id="KW-0479">Metal-binding</keyword>
<evidence type="ECO:0000256" key="10">
    <source>
        <dbReference type="ARBA" id="ARBA00023136"/>
    </source>
</evidence>
<dbReference type="Proteomes" id="UP000031036">
    <property type="component" value="Unassembled WGS sequence"/>
</dbReference>
<dbReference type="STRING" id="6265.A0A0B2UL88"/>
<feature type="transmembrane region" description="Helical" evidence="15">
    <location>
        <begin position="37"/>
        <end position="58"/>
    </location>
</feature>
<dbReference type="EMBL" id="JPKZ01020476">
    <property type="protein sequence ID" value="KHN71796.1"/>
    <property type="molecule type" value="Genomic_DNA"/>
</dbReference>
<evidence type="ECO:0000256" key="8">
    <source>
        <dbReference type="ARBA" id="ARBA00022989"/>
    </source>
</evidence>
<evidence type="ECO:0000256" key="12">
    <source>
        <dbReference type="ARBA" id="ARBA00023180"/>
    </source>
</evidence>
<reference evidence="17 18" key="1">
    <citation type="submission" date="2014-11" db="EMBL/GenBank/DDBJ databases">
        <title>Genetic blueprint of the zoonotic pathogen Toxocara canis.</title>
        <authorList>
            <person name="Zhu X.-Q."/>
            <person name="Korhonen P.K."/>
            <person name="Cai H."/>
            <person name="Young N.D."/>
            <person name="Nejsum P."/>
            <person name="von Samson-Himmelstjerna G."/>
            <person name="Boag P.R."/>
            <person name="Tan P."/>
            <person name="Li Q."/>
            <person name="Min J."/>
            <person name="Yang Y."/>
            <person name="Wang X."/>
            <person name="Fang X."/>
            <person name="Hall R.S."/>
            <person name="Hofmann A."/>
            <person name="Sternberg P.W."/>
            <person name="Jex A.R."/>
            <person name="Gasser R.B."/>
        </authorList>
    </citation>
    <scope>NUCLEOTIDE SEQUENCE [LARGE SCALE GENOMIC DNA]</scope>
    <source>
        <strain evidence="17">PN_DK_2014</strain>
    </source>
</reference>
<dbReference type="GO" id="GO:0031902">
    <property type="term" value="C:late endosome membrane"/>
    <property type="evidence" value="ECO:0007669"/>
    <property type="project" value="UniProtKB-SubCell"/>
</dbReference>
<keyword evidence="13" id="KW-0458">Lysosome</keyword>
<evidence type="ECO:0000259" key="16">
    <source>
        <dbReference type="Pfam" id="PF01490"/>
    </source>
</evidence>
<dbReference type="OrthoDB" id="294730at2759"/>
<keyword evidence="3" id="KW-0813">Transport</keyword>
<keyword evidence="8 15" id="KW-1133">Transmembrane helix</keyword>
<dbReference type="GO" id="GO:0046872">
    <property type="term" value="F:metal ion binding"/>
    <property type="evidence" value="ECO:0007669"/>
    <property type="project" value="UniProtKB-KW"/>
</dbReference>
<evidence type="ECO:0000256" key="5">
    <source>
        <dbReference type="ARBA" id="ARBA00022723"/>
    </source>
</evidence>
<comment type="subcellular location">
    <subcellularLocation>
        <location evidence="1">Late endosome membrane</location>
        <topology evidence="1">Multi-pass membrane protein</topology>
    </subcellularLocation>
    <subcellularLocation>
        <location evidence="2">Lysosome membrane</location>
        <topology evidence="2">Multi-pass membrane protein</topology>
    </subcellularLocation>
</comment>
<keyword evidence="12" id="KW-0325">Glycoprotein</keyword>